<protein>
    <recommendedName>
        <fullName evidence="9 10">Polyprenol-phosphate-mannose--protein mannosyltransferase</fullName>
        <ecNumber evidence="10">2.4.1.-</ecNumber>
    </recommendedName>
</protein>
<feature type="transmembrane region" description="Helical" evidence="10">
    <location>
        <begin position="118"/>
        <end position="137"/>
    </location>
</feature>
<comment type="subcellular location">
    <subcellularLocation>
        <location evidence="10">Cell membrane</location>
    </subcellularLocation>
    <subcellularLocation>
        <location evidence="1">Endomembrane system</location>
        <topology evidence="1">Multi-pass membrane protein</topology>
    </subcellularLocation>
</comment>
<keyword evidence="4 10" id="KW-0328">Glycosyltransferase</keyword>
<comment type="caution">
    <text evidence="13">The sequence shown here is derived from an EMBL/GenBank/DDBJ whole genome shotgun (WGS) entry which is preliminary data.</text>
</comment>
<evidence type="ECO:0000313" key="14">
    <source>
        <dbReference type="Proteomes" id="UP000177478"/>
    </source>
</evidence>
<keyword evidence="10" id="KW-1003">Cell membrane</keyword>
<feature type="transmembrane region" description="Helical" evidence="10">
    <location>
        <begin position="187"/>
        <end position="205"/>
    </location>
</feature>
<feature type="domain" description="ArnT-like N-terminal" evidence="11">
    <location>
        <begin position="13"/>
        <end position="250"/>
    </location>
</feature>
<keyword evidence="5 10" id="KW-0808">Transferase</keyword>
<keyword evidence="8 10" id="KW-0472">Membrane</keyword>
<evidence type="ECO:0000256" key="4">
    <source>
        <dbReference type="ARBA" id="ARBA00022676"/>
    </source>
</evidence>
<feature type="transmembrane region" description="Helical" evidence="10">
    <location>
        <begin position="344"/>
        <end position="361"/>
    </location>
</feature>
<feature type="transmembrane region" description="Helical" evidence="10">
    <location>
        <begin position="225"/>
        <end position="250"/>
    </location>
</feature>
<evidence type="ECO:0000256" key="7">
    <source>
        <dbReference type="ARBA" id="ARBA00022989"/>
    </source>
</evidence>
<dbReference type="STRING" id="1802689.A3F25_01470"/>
<dbReference type="EMBL" id="MGKD01000020">
    <property type="protein sequence ID" value="OGN19365.1"/>
    <property type="molecule type" value="Genomic_DNA"/>
</dbReference>
<proteinExistence type="inferred from homology"/>
<evidence type="ECO:0000259" key="12">
    <source>
        <dbReference type="Pfam" id="PF16192"/>
    </source>
</evidence>
<keyword evidence="7 10" id="KW-1133">Transmembrane helix</keyword>
<evidence type="ECO:0000256" key="5">
    <source>
        <dbReference type="ARBA" id="ARBA00022679"/>
    </source>
</evidence>
<evidence type="ECO:0000256" key="10">
    <source>
        <dbReference type="RuleBase" id="RU367007"/>
    </source>
</evidence>
<dbReference type="Pfam" id="PF16192">
    <property type="entry name" value="PMT_4TMC"/>
    <property type="match status" value="1"/>
</dbReference>
<dbReference type="GO" id="GO:0005886">
    <property type="term" value="C:plasma membrane"/>
    <property type="evidence" value="ECO:0007669"/>
    <property type="project" value="UniProtKB-SubCell"/>
</dbReference>
<evidence type="ECO:0000259" key="11">
    <source>
        <dbReference type="Pfam" id="PF02366"/>
    </source>
</evidence>
<evidence type="ECO:0000256" key="8">
    <source>
        <dbReference type="ARBA" id="ARBA00023136"/>
    </source>
</evidence>
<evidence type="ECO:0000256" key="3">
    <source>
        <dbReference type="ARBA" id="ARBA00007222"/>
    </source>
</evidence>
<evidence type="ECO:0000256" key="6">
    <source>
        <dbReference type="ARBA" id="ARBA00022692"/>
    </source>
</evidence>
<feature type="domain" description="Protein O-mannosyl-transferase C-terminal four TM" evidence="12">
    <location>
        <begin position="285"/>
        <end position="464"/>
    </location>
</feature>
<feature type="transmembrane region" description="Helical" evidence="10">
    <location>
        <begin position="397"/>
        <end position="415"/>
    </location>
</feature>
<organism evidence="13 14">
    <name type="scientific">Candidatus Yanofskybacteria bacterium RIFCSPHIGHO2_12_FULL_45_19b</name>
    <dbReference type="NCBI Taxonomy" id="1802689"/>
    <lineage>
        <taxon>Bacteria</taxon>
        <taxon>Candidatus Yanofskyibacteriota</taxon>
    </lineage>
</organism>
<feature type="transmembrane region" description="Helical" evidence="10">
    <location>
        <begin position="92"/>
        <end position="112"/>
    </location>
</feature>
<dbReference type="Proteomes" id="UP000177478">
    <property type="component" value="Unassembled WGS sequence"/>
</dbReference>
<keyword evidence="6 10" id="KW-0812">Transmembrane</keyword>
<dbReference type="AlphaFoldDB" id="A0A1F8G1Z6"/>
<feature type="transmembrane region" description="Helical" evidence="10">
    <location>
        <begin position="144"/>
        <end position="161"/>
    </location>
</feature>
<dbReference type="InterPro" id="IPR032421">
    <property type="entry name" value="PMT_4TMC"/>
</dbReference>
<sequence>MRKYLPKSWPVWLILVVSAVVHFAYFGYPNQTVFDEVHFGKFITGYFTGEYFFDIHPPLAKLLMSLAGYWGGFRAGFSFSNIGKAFPDHSYLALRLLPTLAGVFLPLIIYWLARRLKFSTFTSTGLGLLVAIDAALLVQSRFMLLDSFLLFFGFSALLSYLRYRENPSIKNIISTGLLAGLAGSVKWTGFSFLGIILVWEMTGFISQLWSSFRQKDWHLEILRKLFGPILIVVLAGLIYFSTFAIHFALLPKSGPGNAFMSPEFQAGLIGNSYQGDSNTKPLGLLSKFVQLNIEMYRANQNLTATHPYGSQWYTWPWLGRSIYYWNQNFGNGQEGRIYLLGNPIIWWSSSIAMLWLLLNLLSRWFLRAGNDPTTKLLAGGYLFNLLPFIGITRVMFLYHYFSALIFALLALSYVLDGTSGKTKKATWVAILLLSVLAFFYFAPLSYGLERTTAQLDQLFWFSSWR</sequence>
<evidence type="ECO:0000256" key="9">
    <source>
        <dbReference type="ARBA" id="ARBA00093617"/>
    </source>
</evidence>
<accession>A0A1F8G1Z6</accession>
<evidence type="ECO:0000313" key="13">
    <source>
        <dbReference type="EMBL" id="OGN19365.1"/>
    </source>
</evidence>
<comment type="function">
    <text evidence="10">Protein O-mannosyltransferase that catalyzes the transfer of a single mannose residue from a polyprenol phospho-mannosyl lipidic donor to the hydroxyl group of selected serine and threonine residues in acceptor proteins.</text>
</comment>
<gene>
    <name evidence="13" type="ORF">A3F25_01470</name>
</gene>
<dbReference type="PANTHER" id="PTHR10050">
    <property type="entry name" value="DOLICHYL-PHOSPHATE-MANNOSE--PROTEIN MANNOSYLTRANSFERASE"/>
    <property type="match status" value="1"/>
</dbReference>
<reference evidence="13 14" key="1">
    <citation type="journal article" date="2016" name="Nat. Commun.">
        <title>Thousands of microbial genomes shed light on interconnected biogeochemical processes in an aquifer system.</title>
        <authorList>
            <person name="Anantharaman K."/>
            <person name="Brown C.T."/>
            <person name="Hug L.A."/>
            <person name="Sharon I."/>
            <person name="Castelle C.J."/>
            <person name="Probst A.J."/>
            <person name="Thomas B.C."/>
            <person name="Singh A."/>
            <person name="Wilkins M.J."/>
            <person name="Karaoz U."/>
            <person name="Brodie E.L."/>
            <person name="Williams K.H."/>
            <person name="Hubbard S.S."/>
            <person name="Banfield J.F."/>
        </authorList>
    </citation>
    <scope>NUCLEOTIDE SEQUENCE [LARGE SCALE GENOMIC DNA]</scope>
</reference>
<feature type="transmembrane region" description="Helical" evidence="10">
    <location>
        <begin position="9"/>
        <end position="28"/>
    </location>
</feature>
<dbReference type="GO" id="GO:0012505">
    <property type="term" value="C:endomembrane system"/>
    <property type="evidence" value="ECO:0007669"/>
    <property type="project" value="UniProtKB-SubCell"/>
</dbReference>
<feature type="transmembrane region" description="Helical" evidence="10">
    <location>
        <begin position="427"/>
        <end position="448"/>
    </location>
</feature>
<dbReference type="InterPro" id="IPR003342">
    <property type="entry name" value="ArnT-like_N"/>
</dbReference>
<comment type="similarity">
    <text evidence="3 10">Belongs to the glycosyltransferase 39 family.</text>
</comment>
<evidence type="ECO:0000256" key="2">
    <source>
        <dbReference type="ARBA" id="ARBA00004922"/>
    </source>
</evidence>
<dbReference type="InterPro" id="IPR027005">
    <property type="entry name" value="PMT-like"/>
</dbReference>
<dbReference type="UniPathway" id="UPA00378"/>
<dbReference type="EC" id="2.4.1.-" evidence="10"/>
<name>A0A1F8G1Z6_9BACT</name>
<comment type="pathway">
    <text evidence="2 10">Protein modification; protein glycosylation.</text>
</comment>
<evidence type="ECO:0000256" key="1">
    <source>
        <dbReference type="ARBA" id="ARBA00004127"/>
    </source>
</evidence>
<dbReference type="GO" id="GO:0004169">
    <property type="term" value="F:dolichyl-phosphate-mannose-protein mannosyltransferase activity"/>
    <property type="evidence" value="ECO:0007669"/>
    <property type="project" value="UniProtKB-UniRule"/>
</dbReference>
<dbReference type="Pfam" id="PF02366">
    <property type="entry name" value="PMT"/>
    <property type="match status" value="1"/>
</dbReference>